<dbReference type="PANTHER" id="PTHR34676:SF8">
    <property type="entry name" value="TRANSMEMBRANE PROTEIN"/>
    <property type="match status" value="1"/>
</dbReference>
<keyword evidence="3" id="KW-1185">Reference proteome</keyword>
<evidence type="ECO:0000313" key="2">
    <source>
        <dbReference type="EMBL" id="CAL1378717.1"/>
    </source>
</evidence>
<accession>A0AAV2DYS5</accession>
<feature type="region of interest" description="Disordered" evidence="1">
    <location>
        <begin position="201"/>
        <end position="230"/>
    </location>
</feature>
<protein>
    <recommendedName>
        <fullName evidence="4">Gag protein</fullName>
    </recommendedName>
</protein>
<name>A0AAV2DYS5_9ROSI</name>
<evidence type="ECO:0000313" key="3">
    <source>
        <dbReference type="Proteomes" id="UP001497516"/>
    </source>
</evidence>
<dbReference type="Proteomes" id="UP001497516">
    <property type="component" value="Chromosome 3"/>
</dbReference>
<evidence type="ECO:0008006" key="4">
    <source>
        <dbReference type="Google" id="ProtNLM"/>
    </source>
</evidence>
<gene>
    <name evidence="2" type="ORF">LTRI10_LOCUS20280</name>
</gene>
<reference evidence="2 3" key="1">
    <citation type="submission" date="2024-04" db="EMBL/GenBank/DDBJ databases">
        <authorList>
            <person name="Fracassetti M."/>
        </authorList>
    </citation>
    <scope>NUCLEOTIDE SEQUENCE [LARGE SCALE GENOMIC DNA]</scope>
</reference>
<dbReference type="EMBL" id="OZ034816">
    <property type="protein sequence ID" value="CAL1378717.1"/>
    <property type="molecule type" value="Genomic_DNA"/>
</dbReference>
<dbReference type="AlphaFoldDB" id="A0AAV2DYS5"/>
<organism evidence="2 3">
    <name type="scientific">Linum trigynum</name>
    <dbReference type="NCBI Taxonomy" id="586398"/>
    <lineage>
        <taxon>Eukaryota</taxon>
        <taxon>Viridiplantae</taxon>
        <taxon>Streptophyta</taxon>
        <taxon>Embryophyta</taxon>
        <taxon>Tracheophyta</taxon>
        <taxon>Spermatophyta</taxon>
        <taxon>Magnoliopsida</taxon>
        <taxon>eudicotyledons</taxon>
        <taxon>Gunneridae</taxon>
        <taxon>Pentapetalae</taxon>
        <taxon>rosids</taxon>
        <taxon>fabids</taxon>
        <taxon>Malpighiales</taxon>
        <taxon>Linaceae</taxon>
        <taxon>Linum</taxon>
    </lineage>
</organism>
<dbReference type="PANTHER" id="PTHR34676">
    <property type="entry name" value="DUF4219 DOMAIN-CONTAINING PROTEIN-RELATED"/>
    <property type="match status" value="1"/>
</dbReference>
<sequence length="230" mass="26364">MADGFSQNCPPRFEGVNYVYWKNPMELFVGSTNPKLLDRVIKGPHELKANQEKWSDEDFEKFQRNCKATILMYSSVLGPEEYHKVAGCKTAKEFWDKMQVTYEGTSQVKTSHINSLKHQFELFKMEEGETIRQMYERFTNIVNSLENLGKSYESGDLVRNILWSLPEKWTPKVTAIKDAKDLEKLAIYELIGSLTTHENKLNKTGQGKKSVEKGKSGVALKVTNSPEDLE</sequence>
<evidence type="ECO:0000256" key="1">
    <source>
        <dbReference type="SAM" id="MobiDB-lite"/>
    </source>
</evidence>
<dbReference type="Pfam" id="PF14223">
    <property type="entry name" value="Retrotran_gag_2"/>
    <property type="match status" value="1"/>
</dbReference>
<proteinExistence type="predicted"/>